<sequence length="857" mass="96057">MRPHVLPCASRALSSTMPRMSSTLGHEITHPITVILDGPASYHAWSQNMIVFLKGRQLWRYVTGDIPKPIPGPLPRLETGQAAWSLLVTRYNCTYDFALEFHIEVKLYQMRQESGQSISDYYSQTASMWEQLAAADPPLRYAEDIDLFAKYKDRCRFTQFIMGLREDFEPTRAALFSRSPLPSLDAAVKELISEENRRPHHHLSSSDVVLATPRNNISLRGTFPRPQATAVSSALFDDPVVTVSQLEIMFHQYMSQPSPALSVISGSADGQAAWDSRKIRRLFELCNLQIPSHMVSSSIAATTTLSPNLWHSRLGHASLSRLQLLASQGHLGSGFRCYDPISRRLRISRHVEFWEHQTFFSRQHFPFISSSMTPIFTDPSIDLYPDPVRDSAPPSSSLDIPSLVLSLTAGSPDSDPAPSAPSESPTDIRSFHSAMADELDALHKTHTWDMTTLPPGKSTVGCKWVYEIKTRVDGSVERYKARLMNVKNAFLNGDLLEEVYMQPPPGYPDSQNQGFTPSSYDSTLFICHTSTGITLILLYVDDMIITGDDTTGIYDLQKFLSQHFEMKDLGTLSYFFGLEVTSSSDGYYLSQAKYASDLLSKASLTNSKTISTPLKLNVKLNTTDGEPLSDATLYRQLVGSLIYLTVTCPDLAYAVHLVSQFMSAPRSTHYAVVLRILRYIKGTLFHGLHFSVQSSFELRAYADAYWVGDPTDRRSTTGYCFLLGSSLISWRSKKHSVVAHSSTEAEYRALADATSELLWLRWLLANMGAPQTTSTPIHYDNRSAIHIAHNDVFHERTKHIEIDCHFIRHHLQQSALHLLSVSFEDQLADVFTKSHPPGRLRDLVSKLKMASSSLPCV</sequence>
<dbReference type="AlphaFoldDB" id="A0A2N9EE79"/>
<evidence type="ECO:0008006" key="6">
    <source>
        <dbReference type="Google" id="ProtNLM"/>
    </source>
</evidence>
<accession>A0A2N9EE79</accession>
<dbReference type="InterPro" id="IPR057670">
    <property type="entry name" value="SH3_retrovirus"/>
</dbReference>
<feature type="compositionally biased region" description="Low complexity" evidence="1">
    <location>
        <begin position="411"/>
        <end position="425"/>
    </location>
</feature>
<dbReference type="EMBL" id="OIVN01000037">
    <property type="protein sequence ID" value="SPC73045.1"/>
    <property type="molecule type" value="Genomic_DNA"/>
</dbReference>
<dbReference type="PANTHER" id="PTHR11439:SF461">
    <property type="entry name" value="OS10G0432200 PROTEIN"/>
    <property type="match status" value="1"/>
</dbReference>
<feature type="domain" description="Retroviral polymerase SH3-like" evidence="4">
    <location>
        <begin position="334"/>
        <end position="363"/>
    </location>
</feature>
<dbReference type="CDD" id="cd09272">
    <property type="entry name" value="RNase_HI_RT_Ty1"/>
    <property type="match status" value="1"/>
</dbReference>
<feature type="domain" description="GAG-pre-integrase" evidence="3">
    <location>
        <begin position="295"/>
        <end position="331"/>
    </location>
</feature>
<organism evidence="5">
    <name type="scientific">Fagus sylvatica</name>
    <name type="common">Beechnut</name>
    <dbReference type="NCBI Taxonomy" id="28930"/>
    <lineage>
        <taxon>Eukaryota</taxon>
        <taxon>Viridiplantae</taxon>
        <taxon>Streptophyta</taxon>
        <taxon>Embryophyta</taxon>
        <taxon>Tracheophyta</taxon>
        <taxon>Spermatophyta</taxon>
        <taxon>Magnoliopsida</taxon>
        <taxon>eudicotyledons</taxon>
        <taxon>Gunneridae</taxon>
        <taxon>Pentapetalae</taxon>
        <taxon>rosids</taxon>
        <taxon>fabids</taxon>
        <taxon>Fagales</taxon>
        <taxon>Fagaceae</taxon>
        <taxon>Fagus</taxon>
    </lineage>
</organism>
<dbReference type="PANTHER" id="PTHR11439">
    <property type="entry name" value="GAG-POL-RELATED RETROTRANSPOSON"/>
    <property type="match status" value="1"/>
</dbReference>
<feature type="region of interest" description="Disordered" evidence="1">
    <location>
        <begin position="409"/>
        <end position="428"/>
    </location>
</feature>
<proteinExistence type="predicted"/>
<dbReference type="SUPFAM" id="SSF56672">
    <property type="entry name" value="DNA/RNA polymerases"/>
    <property type="match status" value="1"/>
</dbReference>
<dbReference type="Pfam" id="PF07727">
    <property type="entry name" value="RVT_2"/>
    <property type="match status" value="1"/>
</dbReference>
<evidence type="ECO:0000259" key="2">
    <source>
        <dbReference type="Pfam" id="PF07727"/>
    </source>
</evidence>
<dbReference type="InterPro" id="IPR043502">
    <property type="entry name" value="DNA/RNA_pol_sf"/>
</dbReference>
<name>A0A2N9EE79_FAGSY</name>
<feature type="domain" description="Reverse transcriptase Ty1/copia-type" evidence="2">
    <location>
        <begin position="512"/>
        <end position="614"/>
    </location>
</feature>
<dbReference type="InterPro" id="IPR025724">
    <property type="entry name" value="GAG-pre-integrase_dom"/>
</dbReference>
<dbReference type="Pfam" id="PF25597">
    <property type="entry name" value="SH3_retrovirus"/>
    <property type="match status" value="1"/>
</dbReference>
<dbReference type="Pfam" id="PF13976">
    <property type="entry name" value="gag_pre-integrs"/>
    <property type="match status" value="1"/>
</dbReference>
<evidence type="ECO:0000259" key="4">
    <source>
        <dbReference type="Pfam" id="PF25597"/>
    </source>
</evidence>
<reference evidence="5" key="1">
    <citation type="submission" date="2018-02" db="EMBL/GenBank/DDBJ databases">
        <authorList>
            <person name="Cohen D.B."/>
            <person name="Kent A.D."/>
        </authorList>
    </citation>
    <scope>NUCLEOTIDE SEQUENCE</scope>
</reference>
<gene>
    <name evidence="5" type="ORF">FSB_LOCUS927</name>
</gene>
<evidence type="ECO:0000313" key="5">
    <source>
        <dbReference type="EMBL" id="SPC73045.1"/>
    </source>
</evidence>
<evidence type="ECO:0000256" key="1">
    <source>
        <dbReference type="SAM" id="MobiDB-lite"/>
    </source>
</evidence>
<dbReference type="InterPro" id="IPR013103">
    <property type="entry name" value="RVT_2"/>
</dbReference>
<evidence type="ECO:0000259" key="3">
    <source>
        <dbReference type="Pfam" id="PF13976"/>
    </source>
</evidence>
<protein>
    <recommendedName>
        <fullName evidence="6">Reverse transcriptase Ty1/copia-type domain-containing protein</fullName>
    </recommendedName>
</protein>